<feature type="signal peptide" evidence="1">
    <location>
        <begin position="1"/>
        <end position="21"/>
    </location>
</feature>
<organism evidence="2 3">
    <name type="scientific">Drosophila yakuba</name>
    <name type="common">Fruit fly</name>
    <dbReference type="NCBI Taxonomy" id="7245"/>
    <lineage>
        <taxon>Eukaryota</taxon>
        <taxon>Metazoa</taxon>
        <taxon>Ecdysozoa</taxon>
        <taxon>Arthropoda</taxon>
        <taxon>Hexapoda</taxon>
        <taxon>Insecta</taxon>
        <taxon>Pterygota</taxon>
        <taxon>Neoptera</taxon>
        <taxon>Endopterygota</taxon>
        <taxon>Diptera</taxon>
        <taxon>Brachycera</taxon>
        <taxon>Muscomorpha</taxon>
        <taxon>Ephydroidea</taxon>
        <taxon>Drosophilidae</taxon>
        <taxon>Drosophila</taxon>
        <taxon>Sophophora</taxon>
    </lineage>
</organism>
<dbReference type="EMBL" id="CM000157">
    <property type="protein sequence ID" value="KRJ98678.1"/>
    <property type="molecule type" value="Genomic_DNA"/>
</dbReference>
<accession>A0A0R1DVA9</accession>
<evidence type="ECO:0000313" key="3">
    <source>
        <dbReference type="Proteomes" id="UP000002282"/>
    </source>
</evidence>
<keyword evidence="3" id="KW-1185">Reference proteome</keyword>
<protein>
    <submittedName>
        <fullName evidence="2">Uncharacterized protein, isoform A</fullName>
    </submittedName>
</protein>
<dbReference type="KEGG" id="dya:Dyak_GE27874"/>
<reference evidence="2 3" key="1">
    <citation type="journal article" date="2007" name="Nature">
        <title>Evolution of genes and genomes on the Drosophila phylogeny.</title>
        <authorList>
            <consortium name="Drosophila 12 Genomes Consortium"/>
            <person name="Clark A.G."/>
            <person name="Eisen M.B."/>
            <person name="Smith D.R."/>
            <person name="Bergman C.M."/>
            <person name="Oliver B."/>
            <person name="Markow T.A."/>
            <person name="Kaufman T.C."/>
            <person name="Kellis M."/>
            <person name="Gelbart W."/>
            <person name="Iyer V.N."/>
            <person name="Pollard D.A."/>
            <person name="Sackton T.B."/>
            <person name="Larracuente A.M."/>
            <person name="Singh N.D."/>
            <person name="Abad J.P."/>
            <person name="Abt D.N."/>
            <person name="Adryan B."/>
            <person name="Aguade M."/>
            <person name="Akashi H."/>
            <person name="Anderson W.W."/>
            <person name="Aquadro C.F."/>
            <person name="Ardell D.H."/>
            <person name="Arguello R."/>
            <person name="Artieri C.G."/>
            <person name="Barbash D.A."/>
            <person name="Barker D."/>
            <person name="Barsanti P."/>
            <person name="Batterham P."/>
            <person name="Batzoglou S."/>
            <person name="Begun D."/>
            <person name="Bhutkar A."/>
            <person name="Blanco E."/>
            <person name="Bosak S.A."/>
            <person name="Bradley R.K."/>
            <person name="Brand A.D."/>
            <person name="Brent M.R."/>
            <person name="Brooks A.N."/>
            <person name="Brown R.H."/>
            <person name="Butlin R.K."/>
            <person name="Caggese C."/>
            <person name="Calvi B.R."/>
            <person name="Bernardo de Carvalho A."/>
            <person name="Caspi A."/>
            <person name="Castrezana S."/>
            <person name="Celniker S.E."/>
            <person name="Chang J.L."/>
            <person name="Chapple C."/>
            <person name="Chatterji S."/>
            <person name="Chinwalla A."/>
            <person name="Civetta A."/>
            <person name="Clifton S.W."/>
            <person name="Comeron J.M."/>
            <person name="Costello J.C."/>
            <person name="Coyne J.A."/>
            <person name="Daub J."/>
            <person name="David R.G."/>
            <person name="Delcher A.L."/>
            <person name="Delehaunty K."/>
            <person name="Do C.B."/>
            <person name="Ebling H."/>
            <person name="Edwards K."/>
            <person name="Eickbush T."/>
            <person name="Evans J.D."/>
            <person name="Filipski A."/>
            <person name="Findeiss S."/>
            <person name="Freyhult E."/>
            <person name="Fulton L."/>
            <person name="Fulton R."/>
            <person name="Garcia A.C."/>
            <person name="Gardiner A."/>
            <person name="Garfield D.A."/>
            <person name="Garvin B.E."/>
            <person name="Gibson G."/>
            <person name="Gilbert D."/>
            <person name="Gnerre S."/>
            <person name="Godfrey J."/>
            <person name="Good R."/>
            <person name="Gotea V."/>
            <person name="Gravely B."/>
            <person name="Greenberg A.J."/>
            <person name="Griffiths-Jones S."/>
            <person name="Gross S."/>
            <person name="Guigo R."/>
            <person name="Gustafson E.A."/>
            <person name="Haerty W."/>
            <person name="Hahn M.W."/>
            <person name="Halligan D.L."/>
            <person name="Halpern A.L."/>
            <person name="Halter G.M."/>
            <person name="Han M.V."/>
            <person name="Heger A."/>
            <person name="Hillier L."/>
            <person name="Hinrichs A.S."/>
            <person name="Holmes I."/>
            <person name="Hoskins R.A."/>
            <person name="Hubisz M.J."/>
            <person name="Hultmark D."/>
            <person name="Huntley M.A."/>
            <person name="Jaffe D.B."/>
            <person name="Jagadeeshan S."/>
            <person name="Jeck W.R."/>
            <person name="Johnson J."/>
            <person name="Jones C.D."/>
            <person name="Jordan W.C."/>
            <person name="Karpen G.H."/>
            <person name="Kataoka E."/>
            <person name="Keightley P.D."/>
            <person name="Kheradpour P."/>
            <person name="Kirkness E.F."/>
            <person name="Koerich L.B."/>
            <person name="Kristiansen K."/>
            <person name="Kudrna D."/>
            <person name="Kulathinal R.J."/>
            <person name="Kumar S."/>
            <person name="Kwok R."/>
            <person name="Lander E."/>
            <person name="Langley C.H."/>
            <person name="Lapoint R."/>
            <person name="Lazzaro B.P."/>
            <person name="Lee S.J."/>
            <person name="Levesque L."/>
            <person name="Li R."/>
            <person name="Lin C.F."/>
            <person name="Lin M.F."/>
            <person name="Lindblad-Toh K."/>
            <person name="Llopart A."/>
            <person name="Long M."/>
            <person name="Low L."/>
            <person name="Lozovsky E."/>
            <person name="Lu J."/>
            <person name="Luo M."/>
            <person name="Machado C.A."/>
            <person name="Makalowski W."/>
            <person name="Marzo M."/>
            <person name="Matsuda M."/>
            <person name="Matzkin L."/>
            <person name="McAllister B."/>
            <person name="McBride C.S."/>
            <person name="McKernan B."/>
            <person name="McKernan K."/>
            <person name="Mendez-Lago M."/>
            <person name="Minx P."/>
            <person name="Mollenhauer M.U."/>
            <person name="Montooth K."/>
            <person name="Mount S.M."/>
            <person name="Mu X."/>
            <person name="Myers E."/>
            <person name="Negre B."/>
            <person name="Newfeld S."/>
            <person name="Nielsen R."/>
            <person name="Noor M.A."/>
            <person name="O'Grady P."/>
            <person name="Pachter L."/>
            <person name="Papaceit M."/>
            <person name="Parisi M.J."/>
            <person name="Parisi M."/>
            <person name="Parts L."/>
            <person name="Pedersen J.S."/>
            <person name="Pesole G."/>
            <person name="Phillippy A.M."/>
            <person name="Ponting C.P."/>
            <person name="Pop M."/>
            <person name="Porcelli D."/>
            <person name="Powell J.R."/>
            <person name="Prohaska S."/>
            <person name="Pruitt K."/>
            <person name="Puig M."/>
            <person name="Quesneville H."/>
            <person name="Ram K.R."/>
            <person name="Rand D."/>
            <person name="Rasmussen M.D."/>
            <person name="Reed L.K."/>
            <person name="Reenan R."/>
            <person name="Reily A."/>
            <person name="Remington K.A."/>
            <person name="Rieger T.T."/>
            <person name="Ritchie M.G."/>
            <person name="Robin C."/>
            <person name="Rogers Y.H."/>
            <person name="Rohde C."/>
            <person name="Rozas J."/>
            <person name="Rubenfield M.J."/>
            <person name="Ruiz A."/>
            <person name="Russo S."/>
            <person name="Salzberg S.L."/>
            <person name="Sanchez-Gracia A."/>
            <person name="Saranga D.J."/>
            <person name="Sato H."/>
            <person name="Schaeffer S.W."/>
            <person name="Schatz M.C."/>
            <person name="Schlenke T."/>
            <person name="Schwartz R."/>
            <person name="Segarra C."/>
            <person name="Singh R.S."/>
            <person name="Sirot L."/>
            <person name="Sirota M."/>
            <person name="Sisneros N.B."/>
            <person name="Smith C.D."/>
            <person name="Smith T.F."/>
            <person name="Spieth J."/>
            <person name="Stage D.E."/>
            <person name="Stark A."/>
            <person name="Stephan W."/>
            <person name="Strausberg R.L."/>
            <person name="Strempel S."/>
            <person name="Sturgill D."/>
            <person name="Sutton G."/>
            <person name="Sutton G.G."/>
            <person name="Tao W."/>
            <person name="Teichmann S."/>
            <person name="Tobari Y.N."/>
            <person name="Tomimura Y."/>
            <person name="Tsolas J.M."/>
            <person name="Valente V.L."/>
            <person name="Venter E."/>
            <person name="Venter J.C."/>
            <person name="Vicario S."/>
            <person name="Vieira F.G."/>
            <person name="Vilella A.J."/>
            <person name="Villasante A."/>
            <person name="Walenz B."/>
            <person name="Wang J."/>
            <person name="Wasserman M."/>
            <person name="Watts T."/>
            <person name="Wilson D."/>
            <person name="Wilson R.K."/>
            <person name="Wing R.A."/>
            <person name="Wolfner M.F."/>
            <person name="Wong A."/>
            <person name="Wong G.K."/>
            <person name="Wu C.I."/>
            <person name="Wu G."/>
            <person name="Yamamoto D."/>
            <person name="Yang H.P."/>
            <person name="Yang S.P."/>
            <person name="Yorke J.A."/>
            <person name="Yoshida K."/>
            <person name="Zdobnov E."/>
            <person name="Zhang P."/>
            <person name="Zhang Y."/>
            <person name="Zimin A.V."/>
            <person name="Baldwin J."/>
            <person name="Abdouelleil A."/>
            <person name="Abdulkadir J."/>
            <person name="Abebe A."/>
            <person name="Abera B."/>
            <person name="Abreu J."/>
            <person name="Acer S.C."/>
            <person name="Aftuck L."/>
            <person name="Alexander A."/>
            <person name="An P."/>
            <person name="Anderson E."/>
            <person name="Anderson S."/>
            <person name="Arachi H."/>
            <person name="Azer M."/>
            <person name="Bachantsang P."/>
            <person name="Barry A."/>
            <person name="Bayul T."/>
            <person name="Berlin A."/>
            <person name="Bessette D."/>
            <person name="Bloom T."/>
            <person name="Blye J."/>
            <person name="Boguslavskiy L."/>
            <person name="Bonnet C."/>
            <person name="Boukhgalter B."/>
            <person name="Bourzgui I."/>
            <person name="Brown A."/>
            <person name="Cahill P."/>
            <person name="Channer S."/>
            <person name="Cheshatsang Y."/>
            <person name="Chuda L."/>
            <person name="Citroen M."/>
            <person name="Collymore A."/>
            <person name="Cooke P."/>
            <person name="Costello M."/>
            <person name="D'Aco K."/>
            <person name="Daza R."/>
            <person name="De Haan G."/>
            <person name="DeGray S."/>
            <person name="DeMaso C."/>
            <person name="Dhargay N."/>
            <person name="Dooley K."/>
            <person name="Dooley E."/>
            <person name="Doricent M."/>
            <person name="Dorje P."/>
            <person name="Dorjee K."/>
            <person name="Dupes A."/>
            <person name="Elong R."/>
            <person name="Falk J."/>
            <person name="Farina A."/>
            <person name="Faro S."/>
            <person name="Ferguson D."/>
            <person name="Fisher S."/>
            <person name="Foley C.D."/>
            <person name="Franke A."/>
            <person name="Friedrich D."/>
            <person name="Gadbois L."/>
            <person name="Gearin G."/>
            <person name="Gearin C.R."/>
            <person name="Giannoukos G."/>
            <person name="Goode T."/>
            <person name="Graham J."/>
            <person name="Grandbois E."/>
            <person name="Grewal S."/>
            <person name="Gyaltsen K."/>
            <person name="Hafez N."/>
            <person name="Hagos B."/>
            <person name="Hall J."/>
            <person name="Henson C."/>
            <person name="Hollinger A."/>
            <person name="Honan T."/>
            <person name="Huard M.D."/>
            <person name="Hughes L."/>
            <person name="Hurhula B."/>
            <person name="Husby M.E."/>
            <person name="Kamat A."/>
            <person name="Kanga B."/>
            <person name="Kashin S."/>
            <person name="Khazanovich D."/>
            <person name="Kisner P."/>
            <person name="Lance K."/>
            <person name="Lara M."/>
            <person name="Lee W."/>
            <person name="Lennon N."/>
            <person name="Letendre F."/>
            <person name="LeVine R."/>
            <person name="Lipovsky A."/>
            <person name="Liu X."/>
            <person name="Liu J."/>
            <person name="Liu S."/>
            <person name="Lokyitsang T."/>
            <person name="Lokyitsang Y."/>
            <person name="Lubonja R."/>
            <person name="Lui A."/>
            <person name="MacDonald P."/>
            <person name="Magnisalis V."/>
            <person name="Maru K."/>
            <person name="Matthews C."/>
            <person name="McCusker W."/>
            <person name="McDonough S."/>
            <person name="Mehta T."/>
            <person name="Meldrim J."/>
            <person name="Meneus L."/>
            <person name="Mihai O."/>
            <person name="Mihalev A."/>
            <person name="Mihova T."/>
            <person name="Mittelman R."/>
            <person name="Mlenga V."/>
            <person name="Montmayeur A."/>
            <person name="Mulrain L."/>
            <person name="Navidi A."/>
            <person name="Naylor J."/>
            <person name="Negash T."/>
            <person name="Nguyen T."/>
            <person name="Nguyen N."/>
            <person name="Nicol R."/>
            <person name="Norbu C."/>
            <person name="Norbu N."/>
            <person name="Novod N."/>
            <person name="O'Neill B."/>
            <person name="Osman S."/>
            <person name="Markiewicz E."/>
            <person name="Oyono O.L."/>
            <person name="Patti C."/>
            <person name="Phunkhang P."/>
            <person name="Pierre F."/>
            <person name="Priest M."/>
            <person name="Raghuraman S."/>
            <person name="Rege F."/>
            <person name="Reyes R."/>
            <person name="Rise C."/>
            <person name="Rogov P."/>
            <person name="Ross K."/>
            <person name="Ryan E."/>
            <person name="Settipalli S."/>
            <person name="Shea T."/>
            <person name="Sherpa N."/>
            <person name="Shi L."/>
            <person name="Shih D."/>
            <person name="Sparrow T."/>
            <person name="Spaulding J."/>
            <person name="Stalker J."/>
            <person name="Stange-Thomann N."/>
            <person name="Stavropoulos S."/>
            <person name="Stone C."/>
            <person name="Strader C."/>
            <person name="Tesfaye S."/>
            <person name="Thomson T."/>
            <person name="Thoulutsang Y."/>
            <person name="Thoulutsang D."/>
            <person name="Topham K."/>
            <person name="Topping I."/>
            <person name="Tsamla T."/>
            <person name="Vassiliev H."/>
            <person name="Vo A."/>
            <person name="Wangchuk T."/>
            <person name="Wangdi T."/>
            <person name="Weiand M."/>
            <person name="Wilkinson J."/>
            <person name="Wilson A."/>
            <person name="Yadav S."/>
            <person name="Young G."/>
            <person name="Yu Q."/>
            <person name="Zembek L."/>
            <person name="Zhong D."/>
            <person name="Zimmer A."/>
            <person name="Zwirko Z."/>
            <person name="Jaffe D.B."/>
            <person name="Alvarez P."/>
            <person name="Brockman W."/>
            <person name="Butler J."/>
            <person name="Chin C."/>
            <person name="Gnerre S."/>
            <person name="Grabherr M."/>
            <person name="Kleber M."/>
            <person name="Mauceli E."/>
            <person name="MacCallum I."/>
        </authorList>
    </citation>
    <scope>NUCLEOTIDE SEQUENCE [LARGE SCALE GENOMIC DNA]</scope>
    <source>
        <strain evidence="3">Tai18E2 / Tucson 14021-0261.01</strain>
    </source>
</reference>
<reference evidence="2 3" key="2">
    <citation type="journal article" date="2007" name="PLoS Biol.">
        <title>Principles of genome evolution in the Drosophila melanogaster species group.</title>
        <authorList>
            <person name="Ranz J.M."/>
            <person name="Maurin D."/>
            <person name="Chan Y.S."/>
            <person name="von Grotthuss M."/>
            <person name="Hillier L.W."/>
            <person name="Roote J."/>
            <person name="Ashburner M."/>
            <person name="Bergman C.M."/>
        </authorList>
    </citation>
    <scope>NUCLEOTIDE SEQUENCE [LARGE SCALE GENOMIC DNA]</scope>
    <source>
        <strain evidence="3">Tai18E2 / Tucson 14021-0261.01</strain>
    </source>
</reference>
<dbReference type="AlphaFoldDB" id="A0A0R1DVA9"/>
<feature type="chain" id="PRO_5006402917" evidence="1">
    <location>
        <begin position="22"/>
        <end position="103"/>
    </location>
</feature>
<dbReference type="Proteomes" id="UP000002282">
    <property type="component" value="Chromosome 2L"/>
</dbReference>
<keyword evidence="1" id="KW-0732">Signal</keyword>
<name>A0A0R1DVA9_DROYA</name>
<gene>
    <name evidence="2" type="primary">Dyak\GE27874</name>
    <name evidence="2" type="synonym">GE27874</name>
    <name evidence="2" type="ORF">Dyak_GE27874</name>
</gene>
<evidence type="ECO:0000313" key="2">
    <source>
        <dbReference type="EMBL" id="KRJ98678.1"/>
    </source>
</evidence>
<evidence type="ECO:0000256" key="1">
    <source>
        <dbReference type="SAM" id="SignalP"/>
    </source>
</evidence>
<proteinExistence type="predicted"/>
<sequence>MAMNGWICFESLLAYLPLVHAPLQSGLFWPGQKTMPMRPKRVGILHPAWLQGSLRMGMPVVRRPVRVDNDGSALGLARESFLSVPFMSQSNYLNSWRKGQRVW</sequence>